<feature type="transmembrane region" description="Helical" evidence="9">
    <location>
        <begin position="69"/>
        <end position="88"/>
    </location>
</feature>
<evidence type="ECO:0000256" key="8">
    <source>
        <dbReference type="ARBA" id="ARBA00035655"/>
    </source>
</evidence>
<evidence type="ECO:0000256" key="7">
    <source>
        <dbReference type="ARBA" id="ARBA00023136"/>
    </source>
</evidence>
<feature type="transmembrane region" description="Helical" evidence="9">
    <location>
        <begin position="189"/>
        <end position="209"/>
    </location>
</feature>
<keyword evidence="2" id="KW-0813">Transport</keyword>
<feature type="transmembrane region" description="Helical" evidence="9">
    <location>
        <begin position="149"/>
        <end position="169"/>
    </location>
</feature>
<sequence length="416" mass="44871">MKKSQTIIAVVILVLMGVLAQNLDTSTTNLPLFLITGLMLGYTLTRSRYGFAGGIRKIYFTGDGALTKALLLMFALSALGTAGIHFGAAQKGAVAAFKAVEGQMIIPGTGHVQIASLATIIGGILFGVGMIFGGGCASGTLTDTGEGEIKALIVTFFFGIGGMLGIAHSNWWNESVFTKVGKTVYLPDVLGYIGSVVLTLVLLGILYIITIKYEEKRKREGTFVKDEFEEWQKPIKADGKFKLFSSTTYHNLFVARWPFMTGAFIMSVLFVFIINSSGASWGASGPYALWTMWLLDKIGIDSWTNPALVKTLETVRNGLLKDPVTVRNLGIIFGSSISMLLAGKFRFNFHFNFKDVIFYAIGGVLMGYGARVARGCNVGALYSGICNFSLSGWVFLVAITLGGIIGSSLYKRAFSK</sequence>
<feature type="transmembrane region" description="Helical" evidence="9">
    <location>
        <begin position="393"/>
        <end position="410"/>
    </location>
</feature>
<keyword evidence="4" id="KW-0997">Cell inner membrane</keyword>
<evidence type="ECO:0000313" key="11">
    <source>
        <dbReference type="Proteomes" id="UP000298381"/>
    </source>
</evidence>
<protein>
    <submittedName>
        <fullName evidence="10">YeeE/YedE family protein</fullName>
    </submittedName>
</protein>
<evidence type="ECO:0000256" key="4">
    <source>
        <dbReference type="ARBA" id="ARBA00022519"/>
    </source>
</evidence>
<proteinExistence type="inferred from homology"/>
<comment type="caution">
    <text evidence="10">The sequence shown here is derived from an EMBL/GenBank/DDBJ whole genome shotgun (WGS) entry which is preliminary data.</text>
</comment>
<keyword evidence="5 9" id="KW-0812">Transmembrane</keyword>
<keyword evidence="6 9" id="KW-1133">Transmembrane helix</keyword>
<evidence type="ECO:0000256" key="6">
    <source>
        <dbReference type="ARBA" id="ARBA00022989"/>
    </source>
</evidence>
<comment type="similarity">
    <text evidence="8">Belongs to the TsuA/YedE (TC 9.B.102) family.</text>
</comment>
<dbReference type="Proteomes" id="UP000298381">
    <property type="component" value="Unassembled WGS sequence"/>
</dbReference>
<keyword evidence="3" id="KW-1003">Cell membrane</keyword>
<gene>
    <name evidence="10" type="ORF">E4100_06385</name>
</gene>
<keyword evidence="7 9" id="KW-0472">Membrane</keyword>
<feature type="transmembrane region" description="Helical" evidence="9">
    <location>
        <begin position="114"/>
        <end position="137"/>
    </location>
</feature>
<dbReference type="GO" id="GO:0005886">
    <property type="term" value="C:plasma membrane"/>
    <property type="evidence" value="ECO:0007669"/>
    <property type="project" value="UniProtKB-SubCell"/>
</dbReference>
<evidence type="ECO:0000256" key="9">
    <source>
        <dbReference type="SAM" id="Phobius"/>
    </source>
</evidence>
<reference evidence="10 11" key="1">
    <citation type="submission" date="2019-03" db="EMBL/GenBank/DDBJ databases">
        <title>Draft genome sequence data and analysis of a Fermenting Bacterium, Soehngenia longevitae strain 1933PT, isolated from petroleum reservoir in Azerbaijan.</title>
        <authorList>
            <person name="Grouzdev D.S."/>
            <person name="Bidzhieva S.K."/>
            <person name="Sokolova D.S."/>
            <person name="Tourova T.P."/>
            <person name="Poltaraus A.B."/>
            <person name="Nazina T.N."/>
        </authorList>
    </citation>
    <scope>NUCLEOTIDE SEQUENCE [LARGE SCALE GENOMIC DNA]</scope>
    <source>
        <strain evidence="10 11">1933P</strain>
    </source>
</reference>
<dbReference type="PANTHER" id="PTHR30574">
    <property type="entry name" value="INNER MEMBRANE PROTEIN YEDE"/>
    <property type="match status" value="1"/>
</dbReference>
<accession>A0A4Z0D4K3</accession>
<evidence type="ECO:0000256" key="3">
    <source>
        <dbReference type="ARBA" id="ARBA00022475"/>
    </source>
</evidence>
<comment type="subcellular location">
    <subcellularLocation>
        <location evidence="1">Cell inner membrane</location>
        <topology evidence="1">Multi-pass membrane protein</topology>
    </subcellularLocation>
</comment>
<dbReference type="OrthoDB" id="9794165at2"/>
<evidence type="ECO:0000256" key="1">
    <source>
        <dbReference type="ARBA" id="ARBA00004429"/>
    </source>
</evidence>
<feature type="transmembrane region" description="Helical" evidence="9">
    <location>
        <begin position="30"/>
        <end position="49"/>
    </location>
</feature>
<dbReference type="AlphaFoldDB" id="A0A4Z0D4K3"/>
<feature type="transmembrane region" description="Helical" evidence="9">
    <location>
        <begin position="253"/>
        <end position="274"/>
    </location>
</feature>
<organism evidence="10 11">
    <name type="scientific">Soehngenia longivitae</name>
    <dbReference type="NCBI Taxonomy" id="2562294"/>
    <lineage>
        <taxon>Bacteria</taxon>
        <taxon>Bacillati</taxon>
        <taxon>Bacillota</taxon>
        <taxon>Tissierellia</taxon>
        <taxon>Tissierellales</taxon>
        <taxon>Tissierellaceae</taxon>
        <taxon>Soehngenia</taxon>
    </lineage>
</organism>
<feature type="transmembrane region" description="Helical" evidence="9">
    <location>
        <begin position="356"/>
        <end position="373"/>
    </location>
</feature>
<evidence type="ECO:0000256" key="5">
    <source>
        <dbReference type="ARBA" id="ARBA00022692"/>
    </source>
</evidence>
<feature type="transmembrane region" description="Helical" evidence="9">
    <location>
        <begin position="326"/>
        <end position="344"/>
    </location>
</feature>
<evidence type="ECO:0000313" key="10">
    <source>
        <dbReference type="EMBL" id="TFZ39886.1"/>
    </source>
</evidence>
<dbReference type="Pfam" id="PF04143">
    <property type="entry name" value="Sulf_transp"/>
    <property type="match status" value="1"/>
</dbReference>
<dbReference type="RefSeq" id="WP_135271202.1">
    <property type="nucleotide sequence ID" value="NZ_SRIB01000008.1"/>
</dbReference>
<name>A0A4Z0D4K3_9FIRM</name>
<dbReference type="InterPro" id="IPR007272">
    <property type="entry name" value="Sulf_transp_TsuA/YedE"/>
</dbReference>
<dbReference type="PANTHER" id="PTHR30574:SF1">
    <property type="entry name" value="SULPHUR TRANSPORT DOMAIN-CONTAINING PROTEIN"/>
    <property type="match status" value="1"/>
</dbReference>
<dbReference type="EMBL" id="SRIB01000008">
    <property type="protein sequence ID" value="TFZ39886.1"/>
    <property type="molecule type" value="Genomic_DNA"/>
</dbReference>
<keyword evidence="11" id="KW-1185">Reference proteome</keyword>
<evidence type="ECO:0000256" key="2">
    <source>
        <dbReference type="ARBA" id="ARBA00022448"/>
    </source>
</evidence>